<keyword evidence="7" id="KW-0325">Glycoprotein</keyword>
<dbReference type="OMA" id="YEFHPYE"/>
<dbReference type="PROSITE" id="PS51210">
    <property type="entry name" value="PLA2C"/>
    <property type="match status" value="1"/>
</dbReference>
<keyword evidence="6 9" id="KW-0443">Lipid metabolism</keyword>
<comment type="similarity">
    <text evidence="1 10">Belongs to the lysophospholipase family.</text>
</comment>
<evidence type="ECO:0000256" key="9">
    <source>
        <dbReference type="PROSITE-ProRule" id="PRU00555"/>
    </source>
</evidence>
<dbReference type="HOGENOM" id="CLU_358631_0_0_1"/>
<dbReference type="Gene3D" id="3.40.1090.10">
    <property type="entry name" value="Cytosolic phospholipase A2 catalytic domain"/>
    <property type="match status" value="1"/>
</dbReference>
<keyword evidence="3 10" id="KW-0732">Signal</keyword>
<dbReference type="GO" id="GO:0004623">
    <property type="term" value="F:phospholipase A2 activity"/>
    <property type="evidence" value="ECO:0007669"/>
    <property type="project" value="TreeGrafter"/>
</dbReference>
<evidence type="ECO:0000256" key="4">
    <source>
        <dbReference type="ARBA" id="ARBA00022801"/>
    </source>
</evidence>
<dbReference type="InterPro" id="IPR016035">
    <property type="entry name" value="Acyl_Trfase/lysoPLipase"/>
</dbReference>
<dbReference type="FunFam" id="3.40.50.1820:FF:000039">
    <property type="entry name" value="Esterase ybfF"/>
    <property type="match status" value="1"/>
</dbReference>
<dbReference type="PANTHER" id="PTHR10728:SF33">
    <property type="entry name" value="LYSOPHOSPHOLIPASE 1-RELATED"/>
    <property type="match status" value="1"/>
</dbReference>
<dbReference type="eggNOG" id="KOG2382">
    <property type="taxonomic scope" value="Eukaryota"/>
</dbReference>
<dbReference type="AlphaFoldDB" id="U1HTC7"/>
<keyword evidence="5 9" id="KW-0442">Lipid degradation</keyword>
<dbReference type="EMBL" id="KE720921">
    <property type="protein sequence ID" value="ERF73830.1"/>
    <property type="molecule type" value="Genomic_DNA"/>
</dbReference>
<dbReference type="PANTHER" id="PTHR10728">
    <property type="entry name" value="CYTOSOLIC PHOSPHOLIPASE A2"/>
    <property type="match status" value="1"/>
</dbReference>
<evidence type="ECO:0000256" key="1">
    <source>
        <dbReference type="ARBA" id="ARBA00008780"/>
    </source>
</evidence>
<name>U1HTC7_ENDPU</name>
<dbReference type="InterPro" id="IPR029058">
    <property type="entry name" value="AB_hydrolase_fold"/>
</dbReference>
<dbReference type="SUPFAM" id="SSF53474">
    <property type="entry name" value="alpha/beta-Hydrolases"/>
    <property type="match status" value="1"/>
</dbReference>
<feature type="chain" id="PRO_5005147384" description="Lysophospholipase" evidence="10">
    <location>
        <begin position="18"/>
        <end position="781"/>
    </location>
</feature>
<keyword evidence="13" id="KW-1185">Reference proteome</keyword>
<evidence type="ECO:0000313" key="13">
    <source>
        <dbReference type="Proteomes" id="UP000019373"/>
    </source>
</evidence>
<evidence type="ECO:0000259" key="11">
    <source>
        <dbReference type="PROSITE" id="PS51210"/>
    </source>
</evidence>
<dbReference type="GO" id="GO:0005783">
    <property type="term" value="C:endoplasmic reticulum"/>
    <property type="evidence" value="ECO:0007669"/>
    <property type="project" value="TreeGrafter"/>
</dbReference>
<evidence type="ECO:0000256" key="5">
    <source>
        <dbReference type="ARBA" id="ARBA00022963"/>
    </source>
</evidence>
<dbReference type="Pfam" id="PF01735">
    <property type="entry name" value="PLA2_B"/>
    <property type="match status" value="1"/>
</dbReference>
<dbReference type="Gene3D" id="3.40.50.1820">
    <property type="entry name" value="alpha/beta hydrolase"/>
    <property type="match status" value="1"/>
</dbReference>
<gene>
    <name evidence="12" type="ORF">EPUS_05535</name>
</gene>
<proteinExistence type="inferred from homology"/>
<keyword evidence="4 9" id="KW-0378">Hydrolase</keyword>
<evidence type="ECO:0000256" key="3">
    <source>
        <dbReference type="ARBA" id="ARBA00022729"/>
    </source>
</evidence>
<dbReference type="InterPro" id="IPR000073">
    <property type="entry name" value="AB_hydrolase_1"/>
</dbReference>
<dbReference type="OrthoDB" id="8119704at2759"/>
<evidence type="ECO:0000256" key="2">
    <source>
        <dbReference type="ARBA" id="ARBA00013274"/>
    </source>
</evidence>
<evidence type="ECO:0000256" key="8">
    <source>
        <dbReference type="ARBA" id="ARBA00049531"/>
    </source>
</evidence>
<sequence length="781" mass="85511">MLSFFVLYTLFLAICNGATVRQLPSGYAPRQAECPSTSLLRPATGLSAPEASFFRSRKARADQGLRTWLQKTNPGFNNTGRVPTLALTTSGGGYRSLLCGAGVIQGYDIRDSNVTTSGLYQAFTYQAGLSGGAWLLSSLAGNDYPKISFLRDNLWIQAFRDSLLLPSFLTSAVAYAQVTNDVVAKDRAGFPPTLTDPWGRLLSYQLLLGFNGGVDKTLSGITSGSNFSSFNSPYPIITGVGVKTFQGECLPGPNATTYELTPYEFGSWDKEVSAFIQSRFLGSNLSNGEPIENGRCTVNFDNLGFALGTSSSLFNTACSNVPQPNATTLNGNLAAIVSAAHQLSTRELYAIYPNPFFHYNRSSLVAAQKELSLVDGGLARQNNPIFPLLQPSREVDVIVVNDNSADTNNFPNGSAILNTYVQSLNAGLTKMPIIPSVETFISQGLNKRATFFGCNDTSKITIIYVPNVNYTFPSNQPTAKLQYQPDETRGMIANGIKIATQNDDSEYPTCLGCAIMKKSPKVGSRDGPPILFMHGLFGSKQNNRSISKALARDLNRPVYAIDLRNHGESPHDIRHDYTAMAEDVEGFIMEKSLEQPTLIGHSMGAKVAMTVALRNPQTVSALIPVDNSPIDAALKSDFGKYVQAMRLIEDSKISRQSDADAILQKYEEALPIRQFLLTNLTRSPDTKAVKFRIPIKTLANSLDHLGDFPFRDPDEARYEGPTLFVRGTKSHYVADEALPLIGRFFPRFELLEIESGHWVISEKPEEFRKGVVDFLQRQLSS</sequence>
<dbReference type="ESTHER" id="endpu-u1htc7">
    <property type="family name" value="ABHD11-Acetyl_transferase"/>
</dbReference>
<dbReference type="eggNOG" id="KOG1325">
    <property type="taxonomic scope" value="Eukaryota"/>
</dbReference>
<dbReference type="InterPro" id="IPR002642">
    <property type="entry name" value="LysoPLipase_cat_dom"/>
</dbReference>
<dbReference type="SUPFAM" id="SSF52151">
    <property type="entry name" value="FabD/lysophospholipase-like"/>
    <property type="match status" value="1"/>
</dbReference>
<organism evidence="12 13">
    <name type="scientific">Endocarpon pusillum (strain Z07020 / HMAS-L-300199)</name>
    <name type="common">Lichen-forming fungus</name>
    <dbReference type="NCBI Taxonomy" id="1263415"/>
    <lineage>
        <taxon>Eukaryota</taxon>
        <taxon>Fungi</taxon>
        <taxon>Dikarya</taxon>
        <taxon>Ascomycota</taxon>
        <taxon>Pezizomycotina</taxon>
        <taxon>Eurotiomycetes</taxon>
        <taxon>Chaetothyriomycetidae</taxon>
        <taxon>Verrucariales</taxon>
        <taxon>Verrucariaceae</taxon>
        <taxon>Endocarpon</taxon>
    </lineage>
</organism>
<dbReference type="GO" id="GO:0005829">
    <property type="term" value="C:cytosol"/>
    <property type="evidence" value="ECO:0007669"/>
    <property type="project" value="TreeGrafter"/>
</dbReference>
<dbReference type="GO" id="GO:0046475">
    <property type="term" value="P:glycerophospholipid catabolic process"/>
    <property type="evidence" value="ECO:0007669"/>
    <property type="project" value="TreeGrafter"/>
</dbReference>
<dbReference type="GeneID" id="19240483"/>
<comment type="catalytic activity">
    <reaction evidence="8 10">
        <text>a 1-acyl-sn-glycero-3-phosphocholine + H2O = sn-glycerol 3-phosphocholine + a fatty acid + H(+)</text>
        <dbReference type="Rhea" id="RHEA:15177"/>
        <dbReference type="ChEBI" id="CHEBI:15377"/>
        <dbReference type="ChEBI" id="CHEBI:15378"/>
        <dbReference type="ChEBI" id="CHEBI:16870"/>
        <dbReference type="ChEBI" id="CHEBI:28868"/>
        <dbReference type="ChEBI" id="CHEBI:58168"/>
        <dbReference type="EC" id="3.1.1.5"/>
    </reaction>
</comment>
<protein>
    <recommendedName>
        <fullName evidence="2 10">Lysophospholipase</fullName>
        <ecNumber evidence="2 10">3.1.1.5</ecNumber>
    </recommendedName>
</protein>
<dbReference type="Pfam" id="PF00561">
    <property type="entry name" value="Abhydrolase_1"/>
    <property type="match status" value="1"/>
</dbReference>
<dbReference type="RefSeq" id="XP_007800531.1">
    <property type="nucleotide sequence ID" value="XM_007802340.1"/>
</dbReference>
<feature type="signal peptide" evidence="10">
    <location>
        <begin position="1"/>
        <end position="17"/>
    </location>
</feature>
<dbReference type="SMART" id="SM00022">
    <property type="entry name" value="PLAc"/>
    <property type="match status" value="1"/>
</dbReference>
<reference evidence="13" key="1">
    <citation type="journal article" date="2014" name="BMC Genomics">
        <title>Genome characteristics reveal the impact of lichenization on lichen-forming fungus Endocarpon pusillum Hedwig (Verrucariales, Ascomycota).</title>
        <authorList>
            <person name="Wang Y.-Y."/>
            <person name="Liu B."/>
            <person name="Zhang X.-Y."/>
            <person name="Zhou Q.-M."/>
            <person name="Zhang T."/>
            <person name="Li H."/>
            <person name="Yu Y.-F."/>
            <person name="Zhang X.-L."/>
            <person name="Hao X.-Y."/>
            <person name="Wang M."/>
            <person name="Wang L."/>
            <person name="Wei J.-C."/>
        </authorList>
    </citation>
    <scope>NUCLEOTIDE SEQUENCE [LARGE SCALE GENOMIC DNA]</scope>
    <source>
        <strain evidence="13">Z07020 / HMAS-L-300199</strain>
    </source>
</reference>
<dbReference type="GO" id="GO:0004622">
    <property type="term" value="F:phosphatidylcholine lysophospholipase activity"/>
    <property type="evidence" value="ECO:0007669"/>
    <property type="project" value="UniProtKB-EC"/>
</dbReference>
<dbReference type="Proteomes" id="UP000019373">
    <property type="component" value="Unassembled WGS sequence"/>
</dbReference>
<feature type="domain" description="PLA2c" evidence="11">
    <location>
        <begin position="33"/>
        <end position="547"/>
    </location>
</feature>
<evidence type="ECO:0000256" key="10">
    <source>
        <dbReference type="RuleBase" id="RU362103"/>
    </source>
</evidence>
<evidence type="ECO:0000256" key="6">
    <source>
        <dbReference type="ARBA" id="ARBA00023098"/>
    </source>
</evidence>
<evidence type="ECO:0000256" key="7">
    <source>
        <dbReference type="ARBA" id="ARBA00023180"/>
    </source>
</evidence>
<accession>U1HTC7</accession>
<evidence type="ECO:0000313" key="12">
    <source>
        <dbReference type="EMBL" id="ERF73830.1"/>
    </source>
</evidence>
<dbReference type="EC" id="3.1.1.5" evidence="2 10"/>